<proteinExistence type="predicted"/>
<protein>
    <submittedName>
        <fullName evidence="2">23764_t:CDS:1</fullName>
    </submittedName>
</protein>
<comment type="caution">
    <text evidence="2">The sequence shown here is derived from an EMBL/GenBank/DDBJ whole genome shotgun (WGS) entry which is preliminary data.</text>
</comment>
<evidence type="ECO:0000256" key="1">
    <source>
        <dbReference type="SAM" id="MobiDB-lite"/>
    </source>
</evidence>
<feature type="region of interest" description="Disordered" evidence="1">
    <location>
        <begin position="25"/>
        <end position="67"/>
    </location>
</feature>
<feature type="non-terminal residue" evidence="2">
    <location>
        <position position="1"/>
    </location>
</feature>
<name>A0A9N9PLZ9_9GLOM</name>
<sequence length="67" mass="7732">NEITKFHYNAMDLTQLHENTVDLTQSDQNSTKHLHTIIENNTNDQHTNEKDQNNPDDIDASRSLDTP</sequence>
<accession>A0A9N9PLZ9</accession>
<keyword evidence="3" id="KW-1185">Reference proteome</keyword>
<reference evidence="2" key="1">
    <citation type="submission" date="2021-06" db="EMBL/GenBank/DDBJ databases">
        <authorList>
            <person name="Kallberg Y."/>
            <person name="Tangrot J."/>
            <person name="Rosling A."/>
        </authorList>
    </citation>
    <scope>NUCLEOTIDE SEQUENCE</scope>
    <source>
        <strain evidence="2">FL966</strain>
    </source>
</reference>
<evidence type="ECO:0000313" key="3">
    <source>
        <dbReference type="Proteomes" id="UP000789759"/>
    </source>
</evidence>
<evidence type="ECO:0000313" key="2">
    <source>
        <dbReference type="EMBL" id="CAG8839390.1"/>
    </source>
</evidence>
<organism evidence="2 3">
    <name type="scientific">Cetraspora pellucida</name>
    <dbReference type="NCBI Taxonomy" id="1433469"/>
    <lineage>
        <taxon>Eukaryota</taxon>
        <taxon>Fungi</taxon>
        <taxon>Fungi incertae sedis</taxon>
        <taxon>Mucoromycota</taxon>
        <taxon>Glomeromycotina</taxon>
        <taxon>Glomeromycetes</taxon>
        <taxon>Diversisporales</taxon>
        <taxon>Gigasporaceae</taxon>
        <taxon>Cetraspora</taxon>
    </lineage>
</organism>
<dbReference type="Proteomes" id="UP000789759">
    <property type="component" value="Unassembled WGS sequence"/>
</dbReference>
<dbReference type="EMBL" id="CAJVQA010087008">
    <property type="protein sequence ID" value="CAG8839390.1"/>
    <property type="molecule type" value="Genomic_DNA"/>
</dbReference>
<gene>
    <name evidence="2" type="ORF">CPELLU_LOCUS21853</name>
</gene>
<dbReference type="AlphaFoldDB" id="A0A9N9PLZ9"/>